<dbReference type="Proteomes" id="UP000245119">
    <property type="component" value="Linkage Group LG13"/>
</dbReference>
<evidence type="ECO:0000256" key="7">
    <source>
        <dbReference type="ARBA" id="ARBA00023136"/>
    </source>
</evidence>
<keyword evidence="7" id="KW-0472">Membrane</keyword>
<evidence type="ECO:0000256" key="6">
    <source>
        <dbReference type="ARBA" id="ARBA00023128"/>
    </source>
</evidence>
<keyword evidence="10" id="KW-1185">Reference proteome</keyword>
<keyword evidence="3" id="KW-0812">Transmembrane</keyword>
<dbReference type="OrthoDB" id="2403262at2759"/>
<feature type="region of interest" description="Disordered" evidence="8">
    <location>
        <begin position="330"/>
        <end position="349"/>
    </location>
</feature>
<dbReference type="AlphaFoldDB" id="A0A2T7NEQ6"/>
<dbReference type="EMBL" id="PZQS01000013">
    <property type="protein sequence ID" value="PVD19650.1"/>
    <property type="molecule type" value="Genomic_DNA"/>
</dbReference>
<comment type="caution">
    <text evidence="9">The sequence shown here is derived from an EMBL/GenBank/DDBJ whole genome shotgun (WGS) entry which is preliminary data.</text>
</comment>
<keyword evidence="4" id="KW-0677">Repeat</keyword>
<name>A0A2T7NEQ6_POMCA</name>
<keyword evidence="2" id="KW-0813">Transport</keyword>
<gene>
    <name evidence="9" type="ORF">C0Q70_20140</name>
</gene>
<dbReference type="SUPFAM" id="SSF103506">
    <property type="entry name" value="Mitochondrial carrier"/>
    <property type="match status" value="1"/>
</dbReference>
<organism evidence="9 10">
    <name type="scientific">Pomacea canaliculata</name>
    <name type="common">Golden apple snail</name>
    <dbReference type="NCBI Taxonomy" id="400727"/>
    <lineage>
        <taxon>Eukaryota</taxon>
        <taxon>Metazoa</taxon>
        <taxon>Spiralia</taxon>
        <taxon>Lophotrochozoa</taxon>
        <taxon>Mollusca</taxon>
        <taxon>Gastropoda</taxon>
        <taxon>Caenogastropoda</taxon>
        <taxon>Architaenioglossa</taxon>
        <taxon>Ampullarioidea</taxon>
        <taxon>Ampullariidae</taxon>
        <taxon>Pomacea</taxon>
    </lineage>
</organism>
<dbReference type="Gene3D" id="1.50.40.10">
    <property type="entry name" value="Mitochondrial carrier domain"/>
    <property type="match status" value="1"/>
</dbReference>
<comment type="subcellular location">
    <subcellularLocation>
        <location evidence="1">Mitochondrion membrane</location>
        <topology evidence="1">Multi-pass membrane protein</topology>
    </subcellularLocation>
</comment>
<keyword evidence="5" id="KW-1133">Transmembrane helix</keyword>
<protein>
    <recommendedName>
        <fullName evidence="11">Solute carrier family 25 member 46</fullName>
    </recommendedName>
</protein>
<evidence type="ECO:0000313" key="9">
    <source>
        <dbReference type="EMBL" id="PVD19650.1"/>
    </source>
</evidence>
<sequence length="407" mass="46092">MGTRVMNEYSFSDGRYTSVDRQGEVADVRSAVVSFDAPKRNVSQNDQIQKAVGLSIGFCSIFAEQLLSHPCIVLRRQCQVHHNGFWYHLTPFTLAQILLNLQRAQGGWTLWKGIGGVFVVRAVNMVSETVISEVTGFPKDVSRHMPLRKYGEHVLLKVLGYIVTTPFYAASLIETVQSDIASEKPGVLDTLREGVSRLAGWGTPHSGRLIPVWQLVGPTVALRLSHYFISSIANYTVTSTVRSEQQERRDLPGDTQQLTAYEQYFPELLATFTGNFLADFVLYPLETVVYRLYIQGFYRGFGALILQYMMHAILLRAAKYLFERLSQEFGSTPTRHPRPASLPSPPSPGLYTRLPSSVYEKDGHMTQLWRPKDIKMKSLVEYFSDHRILCFISDQKNPAPYVIRMIV</sequence>
<dbReference type="InterPro" id="IPR023395">
    <property type="entry name" value="MCP_dom_sf"/>
</dbReference>
<proteinExistence type="predicted"/>
<evidence type="ECO:0000256" key="5">
    <source>
        <dbReference type="ARBA" id="ARBA00022989"/>
    </source>
</evidence>
<evidence type="ECO:0000256" key="4">
    <source>
        <dbReference type="ARBA" id="ARBA00022737"/>
    </source>
</evidence>
<evidence type="ECO:0000256" key="1">
    <source>
        <dbReference type="ARBA" id="ARBA00004225"/>
    </source>
</evidence>
<keyword evidence="6" id="KW-0496">Mitochondrion</keyword>
<dbReference type="GO" id="GO:0090149">
    <property type="term" value="P:mitochondrial membrane fission"/>
    <property type="evidence" value="ECO:0007669"/>
    <property type="project" value="InterPro"/>
</dbReference>
<accession>A0A2T7NEQ6</accession>
<dbReference type="PANTHER" id="PTHR21252">
    <property type="entry name" value="TB1 PROTEIN-RELATED"/>
    <property type="match status" value="1"/>
</dbReference>
<reference evidence="9 10" key="1">
    <citation type="submission" date="2018-04" db="EMBL/GenBank/DDBJ databases">
        <title>The genome of golden apple snail Pomacea canaliculata provides insight into stress tolerance and invasive adaptation.</title>
        <authorList>
            <person name="Liu C."/>
            <person name="Liu B."/>
            <person name="Ren Y."/>
            <person name="Zhang Y."/>
            <person name="Wang H."/>
            <person name="Li S."/>
            <person name="Jiang F."/>
            <person name="Yin L."/>
            <person name="Zhang G."/>
            <person name="Qian W."/>
            <person name="Fan W."/>
        </authorList>
    </citation>
    <scope>NUCLEOTIDE SEQUENCE [LARGE SCALE GENOMIC DNA]</scope>
    <source>
        <strain evidence="9">SZHN2017</strain>
        <tissue evidence="9">Muscle</tissue>
    </source>
</reference>
<evidence type="ECO:0000256" key="8">
    <source>
        <dbReference type="SAM" id="MobiDB-lite"/>
    </source>
</evidence>
<dbReference type="InterPro" id="IPR039158">
    <property type="entry name" value="SLC25A46"/>
</dbReference>
<evidence type="ECO:0008006" key="11">
    <source>
        <dbReference type="Google" id="ProtNLM"/>
    </source>
</evidence>
<evidence type="ECO:0000313" key="10">
    <source>
        <dbReference type="Proteomes" id="UP000245119"/>
    </source>
</evidence>
<evidence type="ECO:0000256" key="3">
    <source>
        <dbReference type="ARBA" id="ARBA00022692"/>
    </source>
</evidence>
<dbReference type="PANTHER" id="PTHR21252:SF2">
    <property type="entry name" value="MITOCHONDRIAL OUTER MEMBRANE PROTEIN SLC25A46"/>
    <property type="match status" value="1"/>
</dbReference>
<evidence type="ECO:0000256" key="2">
    <source>
        <dbReference type="ARBA" id="ARBA00022448"/>
    </source>
</evidence>
<dbReference type="GO" id="GO:0005741">
    <property type="term" value="C:mitochondrial outer membrane"/>
    <property type="evidence" value="ECO:0007669"/>
    <property type="project" value="InterPro"/>
</dbReference>